<dbReference type="EMBL" id="JACHHY010000013">
    <property type="protein sequence ID" value="MBB5019071.1"/>
    <property type="molecule type" value="Genomic_DNA"/>
</dbReference>
<keyword evidence="13" id="KW-1185">Reference proteome</keyword>
<keyword evidence="4" id="KW-0997">Cell inner membrane</keyword>
<organism evidence="12 13">
    <name type="scientific">Chitinivorax tropicus</name>
    <dbReference type="NCBI Taxonomy" id="714531"/>
    <lineage>
        <taxon>Bacteria</taxon>
        <taxon>Pseudomonadati</taxon>
        <taxon>Pseudomonadota</taxon>
        <taxon>Betaproteobacteria</taxon>
        <taxon>Chitinivorax</taxon>
    </lineage>
</organism>
<dbReference type="RefSeq" id="WP_184039277.1">
    <property type="nucleotide sequence ID" value="NZ_JACHHY010000013.1"/>
</dbReference>
<evidence type="ECO:0000256" key="6">
    <source>
        <dbReference type="ARBA" id="ARBA00022927"/>
    </source>
</evidence>
<evidence type="ECO:0000256" key="8">
    <source>
        <dbReference type="ARBA" id="ARBA00023010"/>
    </source>
</evidence>
<dbReference type="GO" id="GO:0008320">
    <property type="term" value="F:protein transmembrane transporter activity"/>
    <property type="evidence" value="ECO:0007669"/>
    <property type="project" value="UniProtKB-UniRule"/>
</dbReference>
<dbReference type="Proteomes" id="UP000575898">
    <property type="component" value="Unassembled WGS sequence"/>
</dbReference>
<gene>
    <name evidence="10" type="primary">tatB</name>
    <name evidence="12" type="ORF">HNQ59_002369</name>
</gene>
<dbReference type="Gene3D" id="1.20.5.3310">
    <property type="match status" value="1"/>
</dbReference>
<evidence type="ECO:0000256" key="4">
    <source>
        <dbReference type="ARBA" id="ARBA00022519"/>
    </source>
</evidence>
<comment type="subunit">
    <text evidence="10">The Tat system comprises two distinct complexes: a TatABC complex, containing multiple copies of TatA, TatB and TatC subunits, and a separate TatA complex, containing only TatA subunits. Substrates initially bind to the TatABC complex, which probably triggers association of the separate TatA complex to form the active translocon.</text>
</comment>
<dbReference type="HAMAP" id="MF_00237">
    <property type="entry name" value="TatB"/>
    <property type="match status" value="1"/>
</dbReference>
<dbReference type="NCBIfam" id="TIGR01410">
    <property type="entry name" value="tatB"/>
    <property type="match status" value="1"/>
</dbReference>
<comment type="similarity">
    <text evidence="10">Belongs to the TatB family.</text>
</comment>
<evidence type="ECO:0000256" key="5">
    <source>
        <dbReference type="ARBA" id="ARBA00022692"/>
    </source>
</evidence>
<name>A0A840MV69_9PROT</name>
<keyword evidence="2 10" id="KW-0813">Transport</keyword>
<evidence type="ECO:0000313" key="12">
    <source>
        <dbReference type="EMBL" id="MBB5019071.1"/>
    </source>
</evidence>
<reference evidence="12 13" key="1">
    <citation type="submission" date="2020-08" db="EMBL/GenBank/DDBJ databases">
        <title>Genomic Encyclopedia of Type Strains, Phase IV (KMG-IV): sequencing the most valuable type-strain genomes for metagenomic binning, comparative biology and taxonomic classification.</title>
        <authorList>
            <person name="Goeker M."/>
        </authorList>
    </citation>
    <scope>NUCLEOTIDE SEQUENCE [LARGE SCALE GENOMIC DNA]</scope>
    <source>
        <strain evidence="12 13">DSM 27165</strain>
    </source>
</reference>
<keyword evidence="9 10" id="KW-0472">Membrane</keyword>
<keyword evidence="3 10" id="KW-1003">Cell membrane</keyword>
<dbReference type="PRINTS" id="PR01506">
    <property type="entry name" value="TATBPROTEIN"/>
</dbReference>
<dbReference type="PANTHER" id="PTHR33162">
    <property type="entry name" value="SEC-INDEPENDENT PROTEIN TRANSLOCASE PROTEIN TATA, CHLOROPLASTIC"/>
    <property type="match status" value="1"/>
</dbReference>
<dbReference type="InterPro" id="IPR003369">
    <property type="entry name" value="TatA/B/E"/>
</dbReference>
<evidence type="ECO:0000256" key="10">
    <source>
        <dbReference type="HAMAP-Rule" id="MF_00237"/>
    </source>
</evidence>
<protein>
    <recommendedName>
        <fullName evidence="10">Sec-independent protein translocase protein TatB</fullName>
    </recommendedName>
</protein>
<evidence type="ECO:0000313" key="13">
    <source>
        <dbReference type="Proteomes" id="UP000575898"/>
    </source>
</evidence>
<feature type="region of interest" description="Disordered" evidence="11">
    <location>
        <begin position="128"/>
        <end position="147"/>
    </location>
</feature>
<comment type="caution">
    <text evidence="12">The sequence shown here is derived from an EMBL/GenBank/DDBJ whole genome shotgun (WGS) entry which is preliminary data.</text>
</comment>
<evidence type="ECO:0000256" key="7">
    <source>
        <dbReference type="ARBA" id="ARBA00022989"/>
    </source>
</evidence>
<dbReference type="GO" id="GO:0043953">
    <property type="term" value="P:protein transport by the Tat complex"/>
    <property type="evidence" value="ECO:0007669"/>
    <property type="project" value="UniProtKB-UniRule"/>
</dbReference>
<comment type="subcellular location">
    <subcellularLocation>
        <location evidence="10">Cell membrane</location>
        <topology evidence="10">Single-pass membrane protein</topology>
    </subcellularLocation>
    <subcellularLocation>
        <location evidence="1">Membrane</location>
        <topology evidence="1">Single-pass membrane protein</topology>
    </subcellularLocation>
</comment>
<keyword evidence="6 10" id="KW-0653">Protein transport</keyword>
<proteinExistence type="inferred from homology"/>
<keyword evidence="5 10" id="KW-0812">Transmembrane</keyword>
<sequence>MFDVSFGEMVTIGVVALVVIGPERLPKVARTLGHLVGRAQRYVAQVKADVSREMELDELRKVQTEFTQAAQQFEHSIHQEVQASQQAIQQLDGDASQFSQQLRNDILGRAPAPELMQPVDEYSYDLFAQPPHSAPPNSPQVDPDKLAFYQSQLDLFADVPEHAPPPPHVAATRPDSTHA</sequence>
<evidence type="ECO:0000256" key="3">
    <source>
        <dbReference type="ARBA" id="ARBA00022475"/>
    </source>
</evidence>
<evidence type="ECO:0000256" key="9">
    <source>
        <dbReference type="ARBA" id="ARBA00023136"/>
    </source>
</evidence>
<feature type="region of interest" description="Disordered" evidence="11">
    <location>
        <begin position="152"/>
        <end position="179"/>
    </location>
</feature>
<evidence type="ECO:0000256" key="1">
    <source>
        <dbReference type="ARBA" id="ARBA00004167"/>
    </source>
</evidence>
<keyword evidence="8 10" id="KW-0811">Translocation</keyword>
<dbReference type="AlphaFoldDB" id="A0A840MV69"/>
<dbReference type="InterPro" id="IPR018448">
    <property type="entry name" value="TatB"/>
</dbReference>
<keyword evidence="7 10" id="KW-1133">Transmembrane helix</keyword>
<dbReference type="Pfam" id="PF02416">
    <property type="entry name" value="TatA_B_E"/>
    <property type="match status" value="1"/>
</dbReference>
<accession>A0A840MV69</accession>
<dbReference type="GO" id="GO:0033281">
    <property type="term" value="C:TAT protein transport complex"/>
    <property type="evidence" value="ECO:0007669"/>
    <property type="project" value="UniProtKB-UniRule"/>
</dbReference>
<evidence type="ECO:0000256" key="2">
    <source>
        <dbReference type="ARBA" id="ARBA00022448"/>
    </source>
</evidence>
<dbReference type="PANTHER" id="PTHR33162:SF1">
    <property type="entry name" value="SEC-INDEPENDENT PROTEIN TRANSLOCASE PROTEIN TATA, CHLOROPLASTIC"/>
    <property type="match status" value="1"/>
</dbReference>
<comment type="function">
    <text evidence="10">Part of the twin-arginine translocation (Tat) system that transports large folded proteins containing a characteristic twin-arginine motif in their signal peptide across membranes. Together with TatC, TatB is part of a receptor directly interacting with Tat signal peptides. TatB may form an oligomeric binding site that transiently accommodates folded Tat precursor proteins before their translocation.</text>
</comment>
<feature type="compositionally biased region" description="Low complexity" evidence="11">
    <location>
        <begin position="169"/>
        <end position="179"/>
    </location>
</feature>
<evidence type="ECO:0000256" key="11">
    <source>
        <dbReference type="SAM" id="MobiDB-lite"/>
    </source>
</evidence>